<sequence length="54" mass="5997">MENRWAKAASEGKTIEVDIKVIYEGDSKRPSRFLVTEKIDGVVKTTPFQNQAGG</sequence>
<keyword evidence="2" id="KW-0540">Nuclease</keyword>
<evidence type="ECO:0000313" key="3">
    <source>
        <dbReference type="Proteomes" id="UP000242469"/>
    </source>
</evidence>
<dbReference type="InterPro" id="IPR044927">
    <property type="entry name" value="Endonuclea_NS_2"/>
</dbReference>
<evidence type="ECO:0000259" key="1">
    <source>
        <dbReference type="Pfam" id="PF13930"/>
    </source>
</evidence>
<dbReference type="EMBL" id="FNRJ01000037">
    <property type="protein sequence ID" value="SEB18747.1"/>
    <property type="molecule type" value="Genomic_DNA"/>
</dbReference>
<keyword evidence="3" id="KW-1185">Reference proteome</keyword>
<dbReference type="Pfam" id="PF13930">
    <property type="entry name" value="Endonuclea_NS_2"/>
    <property type="match status" value="1"/>
</dbReference>
<accession>A0A1H4HA78</accession>
<dbReference type="Proteomes" id="UP000242469">
    <property type="component" value="Unassembled WGS sequence"/>
</dbReference>
<keyword evidence="2" id="KW-0255">Endonuclease</keyword>
<dbReference type="STRING" id="1122198.SAMN02745729_1372"/>
<dbReference type="GO" id="GO:0004519">
    <property type="term" value="F:endonuclease activity"/>
    <property type="evidence" value="ECO:0007669"/>
    <property type="project" value="UniProtKB-KW"/>
</dbReference>
<gene>
    <name evidence="2" type="ORF">SAMN02745729_1372</name>
</gene>
<dbReference type="AlphaFoldDB" id="A0A1H4HA78"/>
<feature type="domain" description="Type VII secretion system protein EssD-like" evidence="1">
    <location>
        <begin position="1"/>
        <end position="41"/>
    </location>
</feature>
<keyword evidence="2" id="KW-0378">Hydrolase</keyword>
<name>A0A1H4HA78_9GAMM</name>
<proteinExistence type="predicted"/>
<evidence type="ECO:0000313" key="2">
    <source>
        <dbReference type="EMBL" id="SEB18747.1"/>
    </source>
</evidence>
<organism evidence="2 3">
    <name type="scientific">Marinobacterium iners DSM 11526</name>
    <dbReference type="NCBI Taxonomy" id="1122198"/>
    <lineage>
        <taxon>Bacteria</taxon>
        <taxon>Pseudomonadati</taxon>
        <taxon>Pseudomonadota</taxon>
        <taxon>Gammaproteobacteria</taxon>
        <taxon>Oceanospirillales</taxon>
        <taxon>Oceanospirillaceae</taxon>
        <taxon>Marinobacterium</taxon>
    </lineage>
</organism>
<reference evidence="3" key="1">
    <citation type="submission" date="2016-10" db="EMBL/GenBank/DDBJ databases">
        <authorList>
            <person name="Varghese N."/>
            <person name="Submissions S."/>
        </authorList>
    </citation>
    <scope>NUCLEOTIDE SEQUENCE [LARGE SCALE GENOMIC DNA]</scope>
    <source>
        <strain evidence="3">DSM 11526</strain>
    </source>
</reference>
<protein>
    <submittedName>
        <fullName evidence="2">DNA/RNA non-specific endonuclease</fullName>
    </submittedName>
</protein>